<gene>
    <name evidence="1" type="ORF">B9Z19DRAFT_1130947</name>
</gene>
<sequence>MQRFLKSRNRLTATVRTGNFRHLTQGQSRGTPTIVLAQGAVFKEIEGRWSKRLREQSTAMHERFDKIEVMWISVSKIKEAGMLRLNAKYAKSRDRERTTLLNSFNELRQRHEKKAETLVLHNSDLLDAVSEERNARMKLQRKYNICGALERMVFLAKLQQKVPPTAGVQQGLCKLAQSGEFTAILDKEVEARKLDARDVIAGVSHLYRRASNGTNGNDDIITIRATKFNDNERAALAVFLKIQREAARCIYILRNFPENTLSTYWLTKFGRTLNPSGMHTPSPAIVQTKEITAYALWVDTLSGRSFFGAGRQVTPTPISFDKLRICACDRRRNSRIRVGYAA</sequence>
<evidence type="ECO:0000313" key="1">
    <source>
        <dbReference type="EMBL" id="PUU75643.1"/>
    </source>
</evidence>
<organism evidence="1 2">
    <name type="scientific">Tuber borchii</name>
    <name type="common">White truffle</name>
    <dbReference type="NCBI Taxonomy" id="42251"/>
    <lineage>
        <taxon>Eukaryota</taxon>
        <taxon>Fungi</taxon>
        <taxon>Dikarya</taxon>
        <taxon>Ascomycota</taxon>
        <taxon>Pezizomycotina</taxon>
        <taxon>Pezizomycetes</taxon>
        <taxon>Pezizales</taxon>
        <taxon>Tuberaceae</taxon>
        <taxon>Tuber</taxon>
    </lineage>
</organism>
<dbReference type="Proteomes" id="UP000244722">
    <property type="component" value="Unassembled WGS sequence"/>
</dbReference>
<comment type="caution">
    <text evidence="1">The sequence shown here is derived from an EMBL/GenBank/DDBJ whole genome shotgun (WGS) entry which is preliminary data.</text>
</comment>
<evidence type="ECO:0000313" key="2">
    <source>
        <dbReference type="Proteomes" id="UP000244722"/>
    </source>
</evidence>
<reference evidence="1 2" key="1">
    <citation type="submission" date="2017-04" db="EMBL/GenBank/DDBJ databases">
        <title>Draft genome sequence of Tuber borchii Vittad., a whitish edible truffle.</title>
        <authorList>
            <consortium name="DOE Joint Genome Institute"/>
            <person name="Murat C."/>
            <person name="Kuo A."/>
            <person name="Barry K.W."/>
            <person name="Clum A."/>
            <person name="Dockter R.B."/>
            <person name="Fauchery L."/>
            <person name="Iotti M."/>
            <person name="Kohler A."/>
            <person name="Labutti K."/>
            <person name="Lindquist E.A."/>
            <person name="Lipzen A."/>
            <person name="Ohm R.A."/>
            <person name="Wang M."/>
            <person name="Grigoriev I.V."/>
            <person name="Zambonelli A."/>
            <person name="Martin F.M."/>
        </authorList>
    </citation>
    <scope>NUCLEOTIDE SEQUENCE [LARGE SCALE GENOMIC DNA]</scope>
    <source>
        <strain evidence="1 2">Tbo3840</strain>
    </source>
</reference>
<dbReference type="OrthoDB" id="5425868at2759"/>
<protein>
    <submittedName>
        <fullName evidence="1">Uncharacterized protein</fullName>
    </submittedName>
</protein>
<dbReference type="AlphaFoldDB" id="A0A2T6ZJI8"/>
<accession>A0A2T6ZJI8</accession>
<name>A0A2T6ZJI8_TUBBO</name>
<keyword evidence="2" id="KW-1185">Reference proteome</keyword>
<dbReference type="EMBL" id="NESQ01000220">
    <property type="protein sequence ID" value="PUU75643.1"/>
    <property type="molecule type" value="Genomic_DNA"/>
</dbReference>
<proteinExistence type="predicted"/>